<evidence type="ECO:0000313" key="1">
    <source>
        <dbReference type="EMBL" id="AQZ95440.1"/>
    </source>
</evidence>
<reference evidence="1 2" key="1">
    <citation type="submission" date="2017-03" db="EMBL/GenBank/DDBJ databases">
        <title>Complete genome sequence of the novel DNRA strain Pseudomonas sp. S-6-2 isolated from Chinese polluted river sediment. Journal of Biotechnology.</title>
        <authorList>
            <person name="Li J."/>
            <person name="Xiang F."/>
            <person name="Wang L."/>
            <person name="Xi L."/>
            <person name="Liu J."/>
        </authorList>
    </citation>
    <scope>NUCLEOTIDE SEQUENCE [LARGE SCALE GENOMIC DNA]</scope>
    <source>
        <strain evidence="1 2">S-6-2</strain>
    </source>
</reference>
<protein>
    <submittedName>
        <fullName evidence="1">Uncharacterized protein</fullName>
    </submittedName>
</protein>
<name>A0A1V0B6C0_9GAMM</name>
<evidence type="ECO:0000313" key="2">
    <source>
        <dbReference type="Proteomes" id="UP000243488"/>
    </source>
</evidence>
<dbReference type="AlphaFoldDB" id="A0A1V0B6C0"/>
<dbReference type="STRING" id="1931241.BVH74_12075"/>
<sequence>MQNAAHTQPPQPAGLTLSEHLATLPALRHAAGQFEPVREWLQTMASMAGAGDVRMAQWYASRVSGFLVAEALLNARHEQDNGLLEVIELQRRLIGGRSA</sequence>
<dbReference type="KEGG" id="ppha:BVH74_12075"/>
<dbReference type="Proteomes" id="UP000243488">
    <property type="component" value="Chromosome"/>
</dbReference>
<accession>A0A1V0B6C0</accession>
<dbReference type="RefSeq" id="WP_080050308.1">
    <property type="nucleotide sequence ID" value="NZ_CP020100.1"/>
</dbReference>
<gene>
    <name evidence="1" type="ORF">BVH74_12075</name>
</gene>
<dbReference type="EMBL" id="CP020100">
    <property type="protein sequence ID" value="AQZ95440.1"/>
    <property type="molecule type" value="Genomic_DNA"/>
</dbReference>
<proteinExistence type="predicted"/>
<keyword evidence="2" id="KW-1185">Reference proteome</keyword>
<organism evidence="1 2">
    <name type="scientific">Halopseudomonas phragmitis</name>
    <dbReference type="NCBI Taxonomy" id="1931241"/>
    <lineage>
        <taxon>Bacteria</taxon>
        <taxon>Pseudomonadati</taxon>
        <taxon>Pseudomonadota</taxon>
        <taxon>Gammaproteobacteria</taxon>
        <taxon>Pseudomonadales</taxon>
        <taxon>Pseudomonadaceae</taxon>
        <taxon>Halopseudomonas</taxon>
    </lineage>
</organism>